<organism evidence="2 3">
    <name type="scientific">Chrysodeixis includens</name>
    <name type="common">Soybean looper</name>
    <name type="synonym">Pseudoplusia includens</name>
    <dbReference type="NCBI Taxonomy" id="689277"/>
    <lineage>
        <taxon>Eukaryota</taxon>
        <taxon>Metazoa</taxon>
        <taxon>Ecdysozoa</taxon>
        <taxon>Arthropoda</taxon>
        <taxon>Hexapoda</taxon>
        <taxon>Insecta</taxon>
        <taxon>Pterygota</taxon>
        <taxon>Neoptera</taxon>
        <taxon>Endopterygota</taxon>
        <taxon>Lepidoptera</taxon>
        <taxon>Glossata</taxon>
        <taxon>Ditrysia</taxon>
        <taxon>Noctuoidea</taxon>
        <taxon>Noctuidae</taxon>
        <taxon>Plusiinae</taxon>
        <taxon>Chrysodeixis</taxon>
    </lineage>
</organism>
<feature type="signal peptide" evidence="1">
    <location>
        <begin position="1"/>
        <end position="22"/>
    </location>
</feature>
<dbReference type="Proteomes" id="UP001154114">
    <property type="component" value="Chromosome 15"/>
</dbReference>
<proteinExistence type="predicted"/>
<evidence type="ECO:0000313" key="3">
    <source>
        <dbReference type="Proteomes" id="UP001154114"/>
    </source>
</evidence>
<dbReference type="EMBL" id="LR824018">
    <property type="protein sequence ID" value="CAD0201769.1"/>
    <property type="molecule type" value="Genomic_DNA"/>
</dbReference>
<feature type="chain" id="PRO_5040173143" evidence="1">
    <location>
        <begin position="23"/>
        <end position="114"/>
    </location>
</feature>
<keyword evidence="3" id="KW-1185">Reference proteome</keyword>
<gene>
    <name evidence="2" type="ORF">CINC_LOCUS3440</name>
</gene>
<dbReference type="AlphaFoldDB" id="A0A9N8KTQ5"/>
<reference evidence="2" key="1">
    <citation type="submission" date="2021-12" db="EMBL/GenBank/DDBJ databases">
        <authorList>
            <person name="King R."/>
        </authorList>
    </citation>
    <scope>NUCLEOTIDE SEQUENCE</scope>
</reference>
<evidence type="ECO:0000256" key="1">
    <source>
        <dbReference type="SAM" id="SignalP"/>
    </source>
</evidence>
<protein>
    <submittedName>
        <fullName evidence="2">Uncharacterized protein</fullName>
    </submittedName>
</protein>
<evidence type="ECO:0000313" key="2">
    <source>
        <dbReference type="EMBL" id="CAD0201769.1"/>
    </source>
</evidence>
<name>A0A9N8KTQ5_CHRIL</name>
<accession>A0A9N8KTQ5</accession>
<keyword evidence="1" id="KW-0732">Signal</keyword>
<sequence>MYYAKVFLLALLALSIMMGVNAEPEPKLRIREEVTQNVLERCLVTPAEALKGARGIFILASFLMGVQAEPKFKLTPPVTILPKPLRKLAADIQAACANPEKYPELYKSFCVNKN</sequence>